<dbReference type="InterPro" id="IPR025519">
    <property type="entry name" value="DUF4407"/>
</dbReference>
<dbReference type="STRING" id="1792845.BC343_09085"/>
<keyword evidence="1" id="KW-0812">Transmembrane</keyword>
<keyword evidence="1" id="KW-1133">Transmembrane helix</keyword>
<feature type="transmembrane region" description="Helical" evidence="1">
    <location>
        <begin position="93"/>
        <end position="112"/>
    </location>
</feature>
<dbReference type="Pfam" id="PF14362">
    <property type="entry name" value="DUF4407"/>
    <property type="match status" value="1"/>
</dbReference>
<organism evidence="2 3">
    <name type="scientific">Mucilaginibacter pedocola</name>
    <dbReference type="NCBI Taxonomy" id="1792845"/>
    <lineage>
        <taxon>Bacteria</taxon>
        <taxon>Pseudomonadati</taxon>
        <taxon>Bacteroidota</taxon>
        <taxon>Sphingobacteriia</taxon>
        <taxon>Sphingobacteriales</taxon>
        <taxon>Sphingobacteriaceae</taxon>
        <taxon>Mucilaginibacter</taxon>
    </lineage>
</organism>
<reference evidence="2 3" key="1">
    <citation type="submission" date="2016-07" db="EMBL/GenBank/DDBJ databases">
        <title>Genomic analysis of zinc-resistant bacterium Mucilaginibacter pedocola TBZ30.</title>
        <authorList>
            <person name="Huang J."/>
            <person name="Tang J."/>
        </authorList>
    </citation>
    <scope>NUCLEOTIDE SEQUENCE [LARGE SCALE GENOMIC DNA]</scope>
    <source>
        <strain evidence="2 3">TBZ30</strain>
    </source>
</reference>
<name>A0A1S9PCT1_9SPHI</name>
<protein>
    <recommendedName>
        <fullName evidence="4">DUF4407 domain-containing protein</fullName>
    </recommendedName>
</protein>
<keyword evidence="3" id="KW-1185">Reference proteome</keyword>
<sequence>MWSGAEIGILKDCPTDYNRQASIGFTIFMTTMLAFCSGSYAGWYFGQTYATAFIFGGVWAALIFSIDRSMVITLKKDPDAIKQKFWLPFSSRAVLAVLVAFIISIPLELLIFQEEIQANMLFFKEKQTNRLLAMTDMNSNLATSQKQHKIDSIEAARIESLLSLDEPRNNSIYTALKSDHSQRLNEYTRLTDAARKARANSVVSWARIPVVDGYKDMNTAQAYVYRRYKQVSDARRAELRRFDLQGLRQALADKNDFLKRWREENEKNKKKADSNKEKTAARVEAALKNRDDKKHLQDSLTKDSKGFITRFMVLEDLASFKNQKDNPSAVTVFWFLWLIRVLFFVIEVLPTIAKIATPVGAYDIAISAKEKDIEQDLLARTDDYLAEQKSLRTIEHDAVQTQLQDRIEIESELHKLLLTEIAAAQEEVARQKLDAFKREHLLNKGSEHSVVGGSWHQENITENVEYFFRDGALGPLQQLFILNEGALTTGTWEYTANQTGLELVLQGNQLNYFIARLTRDRLTLLKEGGTEVLAFSKLNA</sequence>
<evidence type="ECO:0008006" key="4">
    <source>
        <dbReference type="Google" id="ProtNLM"/>
    </source>
</evidence>
<proteinExistence type="predicted"/>
<dbReference type="EMBL" id="MBTF01000023">
    <property type="protein sequence ID" value="OOQ58792.1"/>
    <property type="molecule type" value="Genomic_DNA"/>
</dbReference>
<feature type="transmembrane region" description="Helical" evidence="1">
    <location>
        <begin position="49"/>
        <end position="66"/>
    </location>
</feature>
<gene>
    <name evidence="2" type="ORF">BC343_09085</name>
</gene>
<evidence type="ECO:0000256" key="1">
    <source>
        <dbReference type="SAM" id="Phobius"/>
    </source>
</evidence>
<accession>A0A1S9PCT1</accession>
<evidence type="ECO:0000313" key="3">
    <source>
        <dbReference type="Proteomes" id="UP000189739"/>
    </source>
</evidence>
<comment type="caution">
    <text evidence="2">The sequence shown here is derived from an EMBL/GenBank/DDBJ whole genome shotgun (WGS) entry which is preliminary data.</text>
</comment>
<dbReference type="Proteomes" id="UP000189739">
    <property type="component" value="Unassembled WGS sequence"/>
</dbReference>
<feature type="transmembrane region" description="Helical" evidence="1">
    <location>
        <begin position="21"/>
        <end position="43"/>
    </location>
</feature>
<dbReference type="AlphaFoldDB" id="A0A1S9PCT1"/>
<keyword evidence="1" id="KW-0472">Membrane</keyword>
<evidence type="ECO:0000313" key="2">
    <source>
        <dbReference type="EMBL" id="OOQ58792.1"/>
    </source>
</evidence>